<dbReference type="EMBL" id="ADVR01000003">
    <property type="protein sequence ID" value="EFO82004.1"/>
    <property type="molecule type" value="Genomic_DNA"/>
</dbReference>
<dbReference type="STRING" id="765420.OSCT_0153"/>
<gene>
    <name evidence="1" type="ORF">OSCT_0153</name>
</gene>
<evidence type="ECO:0000313" key="2">
    <source>
        <dbReference type="Proteomes" id="UP000054010"/>
    </source>
</evidence>
<reference evidence="1 2" key="1">
    <citation type="journal article" date="2011" name="J. Bacteriol.">
        <title>Draft genome sequence of the anoxygenic filamentous phototrophic bacterium Oscillochloris trichoides subsp. DG-6.</title>
        <authorList>
            <person name="Kuznetsov B.B."/>
            <person name="Ivanovsky R.N."/>
            <person name="Keppen O.I."/>
            <person name="Sukhacheva M.V."/>
            <person name="Bumazhkin B.K."/>
            <person name="Patutina E.O."/>
            <person name="Beletsky A.V."/>
            <person name="Mardanov A.V."/>
            <person name="Baslerov R.V."/>
            <person name="Panteleeva A.N."/>
            <person name="Kolganova T.V."/>
            <person name="Ravin N.V."/>
            <person name="Skryabin K.G."/>
        </authorList>
    </citation>
    <scope>NUCLEOTIDE SEQUENCE [LARGE SCALE GENOMIC DNA]</scope>
    <source>
        <strain evidence="1 2">DG-6</strain>
    </source>
</reference>
<protein>
    <submittedName>
        <fullName evidence="1">Uncharacterized protein</fullName>
    </submittedName>
</protein>
<name>E1IA02_9CHLR</name>
<dbReference type="Proteomes" id="UP000054010">
    <property type="component" value="Unassembled WGS sequence"/>
</dbReference>
<proteinExistence type="predicted"/>
<accession>E1IA02</accession>
<dbReference type="OrthoDB" id="9934708at2"/>
<evidence type="ECO:0000313" key="1">
    <source>
        <dbReference type="EMBL" id="EFO82004.1"/>
    </source>
</evidence>
<sequence>MTTTITLPEPLATQLQHRAAVVHRSVEALAIEYIAERLTEDVAQQSEQVLMPTDDDADLLALVARIKALPPNPANIIPAKGNLAEVLAKMAHGKPDQELLDALDAAECEINAINRADDIAEGRE</sequence>
<comment type="caution">
    <text evidence="1">The sequence shown here is derived from an EMBL/GenBank/DDBJ whole genome shotgun (WGS) entry which is preliminary data.</text>
</comment>
<dbReference type="AlphaFoldDB" id="E1IA02"/>
<keyword evidence="2" id="KW-1185">Reference proteome</keyword>
<organism evidence="1 2">
    <name type="scientific">Oscillochloris trichoides DG-6</name>
    <dbReference type="NCBI Taxonomy" id="765420"/>
    <lineage>
        <taxon>Bacteria</taxon>
        <taxon>Bacillati</taxon>
        <taxon>Chloroflexota</taxon>
        <taxon>Chloroflexia</taxon>
        <taxon>Chloroflexales</taxon>
        <taxon>Chloroflexineae</taxon>
        <taxon>Oscillochloridaceae</taxon>
        <taxon>Oscillochloris</taxon>
    </lineage>
</organism>
<dbReference type="HOGENOM" id="CLU_2128914_0_0_0"/>